<accession>A0A0P0Y2V5</accession>
<feature type="region of interest" description="Disordered" evidence="1">
    <location>
        <begin position="42"/>
        <end position="66"/>
    </location>
</feature>
<protein>
    <submittedName>
        <fullName evidence="2">Os11g0517300 protein</fullName>
    </submittedName>
</protein>
<evidence type="ECO:0000313" key="2">
    <source>
        <dbReference type="EMBL" id="BAT14197.1"/>
    </source>
</evidence>
<evidence type="ECO:0000313" key="3">
    <source>
        <dbReference type="Proteomes" id="UP000059680"/>
    </source>
</evidence>
<dbReference type="AlphaFoldDB" id="A0A0P0Y2V5"/>
<reference evidence="2 3" key="3">
    <citation type="journal article" date="2013" name="Rice">
        <title>Improvement of the Oryza sativa Nipponbare reference genome using next generation sequence and optical map data.</title>
        <authorList>
            <person name="Kawahara Y."/>
            <person name="de la Bastide M."/>
            <person name="Hamilton J.P."/>
            <person name="Kanamori H."/>
            <person name="McCombie W.R."/>
            <person name="Ouyang S."/>
            <person name="Schwartz D.C."/>
            <person name="Tanaka T."/>
            <person name="Wu J."/>
            <person name="Zhou S."/>
            <person name="Childs K.L."/>
            <person name="Davidson R.M."/>
            <person name="Lin H."/>
            <person name="Quesada-Ocampo L."/>
            <person name="Vaillancourt B."/>
            <person name="Sakai H."/>
            <person name="Lee S.S."/>
            <person name="Kim J."/>
            <person name="Numa H."/>
            <person name="Itoh T."/>
            <person name="Buell C.R."/>
            <person name="Matsumoto T."/>
        </authorList>
    </citation>
    <scope>NUCLEOTIDE SEQUENCE [LARGE SCALE GENOMIC DNA]</scope>
    <source>
        <strain evidence="3">cv. Nipponbare</strain>
    </source>
</reference>
<dbReference type="EMBL" id="AP014967">
    <property type="protein sequence ID" value="BAT14197.1"/>
    <property type="molecule type" value="Genomic_DNA"/>
</dbReference>
<organism evidence="2 3">
    <name type="scientific">Oryza sativa subsp. japonica</name>
    <name type="common">Rice</name>
    <dbReference type="NCBI Taxonomy" id="39947"/>
    <lineage>
        <taxon>Eukaryota</taxon>
        <taxon>Viridiplantae</taxon>
        <taxon>Streptophyta</taxon>
        <taxon>Embryophyta</taxon>
        <taxon>Tracheophyta</taxon>
        <taxon>Spermatophyta</taxon>
        <taxon>Magnoliopsida</taxon>
        <taxon>Liliopsida</taxon>
        <taxon>Poales</taxon>
        <taxon>Poaceae</taxon>
        <taxon>BOP clade</taxon>
        <taxon>Oryzoideae</taxon>
        <taxon>Oryzeae</taxon>
        <taxon>Oryzinae</taxon>
        <taxon>Oryza</taxon>
        <taxon>Oryza sativa</taxon>
    </lineage>
</organism>
<name>A0A0P0Y2V5_ORYSJ</name>
<dbReference type="InParanoid" id="A0A0P0Y2V5"/>
<feature type="region of interest" description="Disordered" evidence="1">
    <location>
        <begin position="82"/>
        <end position="182"/>
    </location>
</feature>
<keyword evidence="3" id="KW-1185">Reference proteome</keyword>
<reference evidence="2 3" key="2">
    <citation type="journal article" date="2013" name="Plant Cell Physiol.">
        <title>Rice Annotation Project Database (RAP-DB): an integrative and interactive database for rice genomics.</title>
        <authorList>
            <person name="Sakai H."/>
            <person name="Lee S.S."/>
            <person name="Tanaka T."/>
            <person name="Numa H."/>
            <person name="Kim J."/>
            <person name="Kawahara Y."/>
            <person name="Wakimoto H."/>
            <person name="Yang C.C."/>
            <person name="Iwamoto M."/>
            <person name="Abe T."/>
            <person name="Yamada Y."/>
            <person name="Muto A."/>
            <person name="Inokuchi H."/>
            <person name="Ikemura T."/>
            <person name="Matsumoto T."/>
            <person name="Sasaki T."/>
            <person name="Itoh T."/>
        </authorList>
    </citation>
    <scope>NUCLEOTIDE SEQUENCE [LARGE SCALE GENOMIC DNA]</scope>
    <source>
        <strain evidence="3">cv. Nipponbare</strain>
    </source>
</reference>
<dbReference type="PaxDb" id="39947-A0A0P0Y2V5"/>
<proteinExistence type="predicted"/>
<gene>
    <name evidence="2" type="ordered locus">Os11g0517300</name>
    <name evidence="2" type="ORF">OSNPB_110517300</name>
</gene>
<sequence length="182" mass="19475">MDKTWFILKKSKGFPKIEAYEGEMLSICLLFCTLGQKEEESQTGRGVASTEALGVGDPPPQVRAKRTPAKVMQRALWGGSGCAASTGGARWGGSGGARRGDGCPRPSLPGRRARRPRYLPARSVRGGDDSPEWLRSSPPYLVGDGEGGRGRAGQARRARWGSGRCVGPRPPPEATTMRARVL</sequence>
<evidence type="ECO:0000256" key="1">
    <source>
        <dbReference type="SAM" id="MobiDB-lite"/>
    </source>
</evidence>
<dbReference type="Proteomes" id="UP000059680">
    <property type="component" value="Chromosome 11"/>
</dbReference>
<reference evidence="3" key="1">
    <citation type="journal article" date="2005" name="Nature">
        <title>The map-based sequence of the rice genome.</title>
        <authorList>
            <consortium name="International rice genome sequencing project (IRGSP)"/>
            <person name="Matsumoto T."/>
            <person name="Wu J."/>
            <person name="Kanamori H."/>
            <person name="Katayose Y."/>
            <person name="Fujisawa M."/>
            <person name="Namiki N."/>
            <person name="Mizuno H."/>
            <person name="Yamamoto K."/>
            <person name="Antonio B.A."/>
            <person name="Baba T."/>
            <person name="Sakata K."/>
            <person name="Nagamura Y."/>
            <person name="Aoki H."/>
            <person name="Arikawa K."/>
            <person name="Arita K."/>
            <person name="Bito T."/>
            <person name="Chiden Y."/>
            <person name="Fujitsuka N."/>
            <person name="Fukunaka R."/>
            <person name="Hamada M."/>
            <person name="Harada C."/>
            <person name="Hayashi A."/>
            <person name="Hijishita S."/>
            <person name="Honda M."/>
            <person name="Hosokawa S."/>
            <person name="Ichikawa Y."/>
            <person name="Idonuma A."/>
            <person name="Iijima M."/>
            <person name="Ikeda M."/>
            <person name="Ikeno M."/>
            <person name="Ito K."/>
            <person name="Ito S."/>
            <person name="Ito T."/>
            <person name="Ito Y."/>
            <person name="Ito Y."/>
            <person name="Iwabuchi A."/>
            <person name="Kamiya K."/>
            <person name="Karasawa W."/>
            <person name="Kurita K."/>
            <person name="Katagiri S."/>
            <person name="Kikuta A."/>
            <person name="Kobayashi H."/>
            <person name="Kobayashi N."/>
            <person name="Machita K."/>
            <person name="Maehara T."/>
            <person name="Masukawa M."/>
            <person name="Mizubayashi T."/>
            <person name="Mukai Y."/>
            <person name="Nagasaki H."/>
            <person name="Nagata Y."/>
            <person name="Naito S."/>
            <person name="Nakashima M."/>
            <person name="Nakama Y."/>
            <person name="Nakamichi Y."/>
            <person name="Nakamura M."/>
            <person name="Meguro A."/>
            <person name="Negishi M."/>
            <person name="Ohta I."/>
            <person name="Ohta T."/>
            <person name="Okamoto M."/>
            <person name="Ono N."/>
            <person name="Saji S."/>
            <person name="Sakaguchi M."/>
            <person name="Sakai K."/>
            <person name="Shibata M."/>
            <person name="Shimokawa T."/>
            <person name="Song J."/>
            <person name="Takazaki Y."/>
            <person name="Terasawa K."/>
            <person name="Tsugane M."/>
            <person name="Tsuji K."/>
            <person name="Ueda S."/>
            <person name="Waki K."/>
            <person name="Yamagata H."/>
            <person name="Yamamoto M."/>
            <person name="Yamamoto S."/>
            <person name="Yamane H."/>
            <person name="Yoshiki S."/>
            <person name="Yoshihara R."/>
            <person name="Yukawa K."/>
            <person name="Zhong H."/>
            <person name="Yano M."/>
            <person name="Yuan Q."/>
            <person name="Ouyang S."/>
            <person name="Liu J."/>
            <person name="Jones K.M."/>
            <person name="Gansberger K."/>
            <person name="Moffat K."/>
            <person name="Hill J."/>
            <person name="Bera J."/>
            <person name="Fadrosh D."/>
            <person name="Jin S."/>
            <person name="Johri S."/>
            <person name="Kim M."/>
            <person name="Overton L."/>
            <person name="Reardon M."/>
            <person name="Tsitrin T."/>
            <person name="Vuong H."/>
            <person name="Weaver B."/>
            <person name="Ciecko A."/>
            <person name="Tallon L."/>
            <person name="Jackson J."/>
            <person name="Pai G."/>
            <person name="Aken S.V."/>
            <person name="Utterback T."/>
            <person name="Reidmuller S."/>
            <person name="Feldblyum T."/>
            <person name="Hsiao J."/>
            <person name="Zismann V."/>
            <person name="Iobst S."/>
            <person name="de Vazeille A.R."/>
            <person name="Buell C.R."/>
            <person name="Ying K."/>
            <person name="Li Y."/>
            <person name="Lu T."/>
            <person name="Huang Y."/>
            <person name="Zhao Q."/>
            <person name="Feng Q."/>
            <person name="Zhang L."/>
            <person name="Zhu J."/>
            <person name="Weng Q."/>
            <person name="Mu J."/>
            <person name="Lu Y."/>
            <person name="Fan D."/>
            <person name="Liu Y."/>
            <person name="Guan J."/>
            <person name="Zhang Y."/>
            <person name="Yu S."/>
            <person name="Liu X."/>
            <person name="Zhang Y."/>
            <person name="Hong G."/>
            <person name="Han B."/>
            <person name="Choisne N."/>
            <person name="Demange N."/>
            <person name="Orjeda G."/>
            <person name="Samain S."/>
            <person name="Cattolico L."/>
            <person name="Pelletier E."/>
            <person name="Couloux A."/>
            <person name="Segurens B."/>
            <person name="Wincker P."/>
            <person name="D'Hont A."/>
            <person name="Scarpelli C."/>
            <person name="Weissenbach J."/>
            <person name="Salanoubat M."/>
            <person name="Quetier F."/>
            <person name="Yu Y."/>
            <person name="Kim H.R."/>
            <person name="Rambo T."/>
            <person name="Currie J."/>
            <person name="Collura K."/>
            <person name="Luo M."/>
            <person name="Yang T."/>
            <person name="Ammiraju J.S.S."/>
            <person name="Engler F."/>
            <person name="Soderlund C."/>
            <person name="Wing R.A."/>
            <person name="Palmer L.E."/>
            <person name="de la Bastide M."/>
            <person name="Spiegel L."/>
            <person name="Nascimento L."/>
            <person name="Zutavern T."/>
            <person name="O'Shaughnessy A."/>
            <person name="Dike S."/>
            <person name="Dedhia N."/>
            <person name="Preston R."/>
            <person name="Balija V."/>
            <person name="McCombie W.R."/>
            <person name="Chow T."/>
            <person name="Chen H."/>
            <person name="Chung M."/>
            <person name="Chen C."/>
            <person name="Shaw J."/>
            <person name="Wu H."/>
            <person name="Hsiao K."/>
            <person name="Chao Y."/>
            <person name="Chu M."/>
            <person name="Cheng C."/>
            <person name="Hour A."/>
            <person name="Lee P."/>
            <person name="Lin S."/>
            <person name="Lin Y."/>
            <person name="Liou J."/>
            <person name="Liu S."/>
            <person name="Hsing Y."/>
            <person name="Raghuvanshi S."/>
            <person name="Mohanty A."/>
            <person name="Bharti A.K."/>
            <person name="Gaur A."/>
            <person name="Gupta V."/>
            <person name="Kumar D."/>
            <person name="Ravi V."/>
            <person name="Vij S."/>
            <person name="Kapur A."/>
            <person name="Khurana P."/>
            <person name="Khurana P."/>
            <person name="Khurana J.P."/>
            <person name="Tyagi A.K."/>
            <person name="Gaikwad K."/>
            <person name="Singh A."/>
            <person name="Dalal V."/>
            <person name="Srivastava S."/>
            <person name="Dixit A."/>
            <person name="Pal A.K."/>
            <person name="Ghazi I.A."/>
            <person name="Yadav M."/>
            <person name="Pandit A."/>
            <person name="Bhargava A."/>
            <person name="Sureshbabu K."/>
            <person name="Batra K."/>
            <person name="Sharma T.R."/>
            <person name="Mohapatra T."/>
            <person name="Singh N.K."/>
            <person name="Messing J."/>
            <person name="Nelson A.B."/>
            <person name="Fuks G."/>
            <person name="Kavchok S."/>
            <person name="Keizer G."/>
            <person name="Linton E."/>
            <person name="Llaca V."/>
            <person name="Song R."/>
            <person name="Tanyolac B."/>
            <person name="Young S."/>
            <person name="Ho-Il K."/>
            <person name="Hahn J.H."/>
            <person name="Sangsakoo G."/>
            <person name="Vanavichit A."/>
            <person name="de Mattos Luiz.A.T."/>
            <person name="Zimmer P.D."/>
            <person name="Malone G."/>
            <person name="Dellagostin O."/>
            <person name="de Oliveira A.C."/>
            <person name="Bevan M."/>
            <person name="Bancroft I."/>
            <person name="Minx P."/>
            <person name="Cordum H."/>
            <person name="Wilson R."/>
            <person name="Cheng Z."/>
            <person name="Jin W."/>
            <person name="Jiang J."/>
            <person name="Leong S.A."/>
            <person name="Iwama H."/>
            <person name="Gojobori T."/>
            <person name="Itoh T."/>
            <person name="Niimura Y."/>
            <person name="Fujii Y."/>
            <person name="Habara T."/>
            <person name="Sakai H."/>
            <person name="Sato Y."/>
            <person name="Wilson G."/>
            <person name="Kumar K."/>
            <person name="McCouch S."/>
            <person name="Juretic N."/>
            <person name="Hoen D."/>
            <person name="Wright S."/>
            <person name="Bruskiewich R."/>
            <person name="Bureau T."/>
            <person name="Miyao A."/>
            <person name="Hirochika H."/>
            <person name="Nishikawa T."/>
            <person name="Kadowaki K."/>
            <person name="Sugiura M."/>
            <person name="Burr B."/>
            <person name="Sasaki T."/>
        </authorList>
    </citation>
    <scope>NUCLEOTIDE SEQUENCE [LARGE SCALE GENOMIC DNA]</scope>
    <source>
        <strain evidence="3">cv. Nipponbare</strain>
    </source>
</reference>